<accession>A0AAV5ANE4</accession>
<dbReference type="EMBL" id="BPWL01000009">
    <property type="protein sequence ID" value="GJJ14411.1"/>
    <property type="molecule type" value="Genomic_DNA"/>
</dbReference>
<gene>
    <name evidence="1" type="ORF">Clacol_008675</name>
</gene>
<dbReference type="AlphaFoldDB" id="A0AAV5ANE4"/>
<sequence length="232" mass="24665">MDTQSFNELLVYTTAAVSAGVAGYAVETFNEFSLSIAQTSTLLNTQTILAGLQMLANQALFGLNGSVQGFAPALFTPFETNRALDPFAGNCSFDLLDPTGQSNTFSSVPPVSFVSNSSQPLSPPFVIPINTKLNIDTTQLRDSDNCKSDAPSLSCQVMALQDISSFQTVSVAVFPLNECQVSIPGTNNIYVTSDDTPLPTDLAGRVSMPIDTICAGSTYVYVYESIGPELEL</sequence>
<comment type="caution">
    <text evidence="1">The sequence shown here is derived from an EMBL/GenBank/DDBJ whole genome shotgun (WGS) entry which is preliminary data.</text>
</comment>
<organism evidence="1 2">
    <name type="scientific">Clathrus columnatus</name>
    <dbReference type="NCBI Taxonomy" id="1419009"/>
    <lineage>
        <taxon>Eukaryota</taxon>
        <taxon>Fungi</taxon>
        <taxon>Dikarya</taxon>
        <taxon>Basidiomycota</taxon>
        <taxon>Agaricomycotina</taxon>
        <taxon>Agaricomycetes</taxon>
        <taxon>Phallomycetidae</taxon>
        <taxon>Phallales</taxon>
        <taxon>Clathraceae</taxon>
        <taxon>Clathrus</taxon>
    </lineage>
</organism>
<proteinExistence type="predicted"/>
<dbReference type="Proteomes" id="UP001050691">
    <property type="component" value="Unassembled WGS sequence"/>
</dbReference>
<protein>
    <submittedName>
        <fullName evidence="1">Uncharacterized protein</fullName>
    </submittedName>
</protein>
<evidence type="ECO:0000313" key="1">
    <source>
        <dbReference type="EMBL" id="GJJ14411.1"/>
    </source>
</evidence>
<reference evidence="1" key="1">
    <citation type="submission" date="2021-10" db="EMBL/GenBank/DDBJ databases">
        <title>De novo Genome Assembly of Clathrus columnatus (Basidiomycota, Fungi) Using Illumina and Nanopore Sequence Data.</title>
        <authorList>
            <person name="Ogiso-Tanaka E."/>
            <person name="Itagaki H."/>
            <person name="Hosoya T."/>
            <person name="Hosaka K."/>
        </authorList>
    </citation>
    <scope>NUCLEOTIDE SEQUENCE</scope>
    <source>
        <strain evidence="1">MO-923</strain>
    </source>
</reference>
<keyword evidence="2" id="KW-1185">Reference proteome</keyword>
<evidence type="ECO:0000313" key="2">
    <source>
        <dbReference type="Proteomes" id="UP001050691"/>
    </source>
</evidence>
<name>A0AAV5ANE4_9AGAM</name>